<sequence length="251" mass="29272">MRFDIITIFPKIFDSYLKESILKRAQKNKTIEIRIYNLRDFSPDKHKRVALRQAQDNREPRRTIALRQAQSNREPRRTIDDKPYGGGPGMVLKIEPIFKAVQSLKSKRGRKSKIRIILFSLRGKKFNQKIARRLNKYDELILICGRYEGIDERTAKHIADEEISIGDYVLSGGELPALVLIEAVSRQIKGVLGKKESLEEIKGSYPTYTRPEKFIPVIKKKKMTAWRVPRVLLSGNHKKIEKWRQVYSQKI</sequence>
<evidence type="ECO:0000256" key="10">
    <source>
        <dbReference type="ARBA" id="ARBA00022691"/>
    </source>
</evidence>
<evidence type="ECO:0000256" key="6">
    <source>
        <dbReference type="ARBA" id="ARBA00014679"/>
    </source>
</evidence>
<organism evidence="19 20">
    <name type="scientific">Candidatus Jorgensenbacteria bacterium CG11_big_fil_rev_8_21_14_0_20_38_23</name>
    <dbReference type="NCBI Taxonomy" id="1974594"/>
    <lineage>
        <taxon>Bacteria</taxon>
        <taxon>Candidatus Joergenseniibacteriota</taxon>
    </lineage>
</organism>
<dbReference type="Gene3D" id="1.10.1270.20">
    <property type="entry name" value="tRNA(m1g37)methyltransferase, domain 2"/>
    <property type="match status" value="1"/>
</dbReference>
<accession>A0A2H0NF47</accession>
<dbReference type="EC" id="2.1.1.228" evidence="5 15"/>
<evidence type="ECO:0000256" key="5">
    <source>
        <dbReference type="ARBA" id="ARBA00012807"/>
    </source>
</evidence>
<dbReference type="HAMAP" id="MF_00605">
    <property type="entry name" value="TrmD"/>
    <property type="match status" value="1"/>
</dbReference>
<dbReference type="CDD" id="cd18080">
    <property type="entry name" value="TrmD-like"/>
    <property type="match status" value="1"/>
</dbReference>
<feature type="domain" description="tRNA methyltransferase TRMD/TRM10-type" evidence="18">
    <location>
        <begin position="1"/>
        <end position="49"/>
    </location>
</feature>
<comment type="similarity">
    <text evidence="3 15 17">Belongs to the RNA methyltransferase TrmD family.</text>
</comment>
<evidence type="ECO:0000313" key="19">
    <source>
        <dbReference type="EMBL" id="PIR07518.1"/>
    </source>
</evidence>
<evidence type="ECO:0000256" key="9">
    <source>
        <dbReference type="ARBA" id="ARBA00022679"/>
    </source>
</evidence>
<dbReference type="Pfam" id="PF01746">
    <property type="entry name" value="tRNA_m1G_MT"/>
    <property type="match status" value="2"/>
</dbReference>
<comment type="subunit">
    <text evidence="4 15 17">Homodimer.</text>
</comment>
<comment type="function">
    <text evidence="1 15 17">Specifically methylates guanosine-37 in various tRNAs.</text>
</comment>
<feature type="domain" description="tRNA methyltransferase TRMD/TRM10-type" evidence="18">
    <location>
        <begin position="66"/>
        <end position="248"/>
    </location>
</feature>
<evidence type="ECO:0000256" key="14">
    <source>
        <dbReference type="ARBA" id="ARBA00047783"/>
    </source>
</evidence>
<protein>
    <recommendedName>
        <fullName evidence="6 15">tRNA (guanine-N(1)-)-methyltransferase</fullName>
        <ecNumber evidence="5 15">2.1.1.228</ecNumber>
    </recommendedName>
    <alternativeName>
        <fullName evidence="12 15">M1G-methyltransferase</fullName>
    </alternativeName>
    <alternativeName>
        <fullName evidence="13 15">tRNA [GM37] methyltransferase</fullName>
    </alternativeName>
</protein>
<dbReference type="SUPFAM" id="SSF75217">
    <property type="entry name" value="alpha/beta knot"/>
    <property type="match status" value="2"/>
</dbReference>
<dbReference type="AlphaFoldDB" id="A0A2H0NF47"/>
<comment type="subcellular location">
    <subcellularLocation>
        <location evidence="2 15 17">Cytoplasm</location>
    </subcellularLocation>
</comment>
<dbReference type="InterPro" id="IPR029026">
    <property type="entry name" value="tRNA_m1G_MTases_N"/>
</dbReference>
<dbReference type="GO" id="GO:0052906">
    <property type="term" value="F:tRNA (guanine(37)-N1)-methyltransferase activity"/>
    <property type="evidence" value="ECO:0007669"/>
    <property type="project" value="UniProtKB-UniRule"/>
</dbReference>
<feature type="binding site" evidence="15 16">
    <location>
        <position position="145"/>
    </location>
    <ligand>
        <name>S-adenosyl-L-methionine</name>
        <dbReference type="ChEBI" id="CHEBI:59789"/>
    </ligand>
</feature>
<reference evidence="19 20" key="1">
    <citation type="submission" date="2017-09" db="EMBL/GenBank/DDBJ databases">
        <title>Depth-based differentiation of microbial function through sediment-hosted aquifers and enrichment of novel symbionts in the deep terrestrial subsurface.</title>
        <authorList>
            <person name="Probst A.J."/>
            <person name="Ladd B."/>
            <person name="Jarett J.K."/>
            <person name="Geller-Mcgrath D.E."/>
            <person name="Sieber C.M."/>
            <person name="Emerson J.B."/>
            <person name="Anantharaman K."/>
            <person name="Thomas B.C."/>
            <person name="Malmstrom R."/>
            <person name="Stieglmeier M."/>
            <person name="Klingl A."/>
            <person name="Woyke T."/>
            <person name="Ryan C.M."/>
            <person name="Banfield J.F."/>
        </authorList>
    </citation>
    <scope>NUCLEOTIDE SEQUENCE [LARGE SCALE GENOMIC DNA]</scope>
    <source>
        <strain evidence="19">CG11_big_fil_rev_8_21_14_0_20_38_23</strain>
    </source>
</reference>
<evidence type="ECO:0000256" key="16">
    <source>
        <dbReference type="PIRSR" id="PIRSR000386-1"/>
    </source>
</evidence>
<dbReference type="GO" id="GO:0002939">
    <property type="term" value="P:tRNA N1-guanine methylation"/>
    <property type="evidence" value="ECO:0007669"/>
    <property type="project" value="TreeGrafter"/>
</dbReference>
<comment type="caution">
    <text evidence="19">The sequence shown here is derived from an EMBL/GenBank/DDBJ whole genome shotgun (WGS) entry which is preliminary data.</text>
</comment>
<evidence type="ECO:0000256" key="13">
    <source>
        <dbReference type="ARBA" id="ARBA00033392"/>
    </source>
</evidence>
<evidence type="ECO:0000259" key="18">
    <source>
        <dbReference type="Pfam" id="PF01746"/>
    </source>
</evidence>
<dbReference type="PANTHER" id="PTHR46417">
    <property type="entry name" value="TRNA (GUANINE-N(1)-)-METHYLTRANSFERASE"/>
    <property type="match status" value="1"/>
</dbReference>
<keyword evidence="9 15" id="KW-0808">Transferase</keyword>
<feature type="binding site" evidence="15 16">
    <location>
        <begin position="165"/>
        <end position="170"/>
    </location>
    <ligand>
        <name>S-adenosyl-L-methionine</name>
        <dbReference type="ChEBI" id="CHEBI:59789"/>
    </ligand>
</feature>
<proteinExistence type="inferred from homology"/>
<evidence type="ECO:0000256" key="2">
    <source>
        <dbReference type="ARBA" id="ARBA00004496"/>
    </source>
</evidence>
<dbReference type="PIRSF" id="PIRSF000386">
    <property type="entry name" value="tRNA_mtase"/>
    <property type="match status" value="1"/>
</dbReference>
<dbReference type="InterPro" id="IPR029028">
    <property type="entry name" value="Alpha/beta_knot_MTases"/>
</dbReference>
<keyword evidence="8 15" id="KW-0489">Methyltransferase</keyword>
<comment type="catalytic activity">
    <reaction evidence="14 15 17">
        <text>guanosine(37) in tRNA + S-adenosyl-L-methionine = N(1)-methylguanosine(37) in tRNA + S-adenosyl-L-homocysteine + H(+)</text>
        <dbReference type="Rhea" id="RHEA:36899"/>
        <dbReference type="Rhea" id="RHEA-COMP:10145"/>
        <dbReference type="Rhea" id="RHEA-COMP:10147"/>
        <dbReference type="ChEBI" id="CHEBI:15378"/>
        <dbReference type="ChEBI" id="CHEBI:57856"/>
        <dbReference type="ChEBI" id="CHEBI:59789"/>
        <dbReference type="ChEBI" id="CHEBI:73542"/>
        <dbReference type="ChEBI" id="CHEBI:74269"/>
        <dbReference type="EC" id="2.1.1.228"/>
    </reaction>
</comment>
<evidence type="ECO:0000313" key="20">
    <source>
        <dbReference type="Proteomes" id="UP000228867"/>
    </source>
</evidence>
<evidence type="ECO:0000256" key="12">
    <source>
        <dbReference type="ARBA" id="ARBA00029736"/>
    </source>
</evidence>
<dbReference type="Proteomes" id="UP000228867">
    <property type="component" value="Unassembled WGS sequence"/>
</dbReference>
<keyword evidence="11 15" id="KW-0819">tRNA processing</keyword>
<evidence type="ECO:0000256" key="4">
    <source>
        <dbReference type="ARBA" id="ARBA00011738"/>
    </source>
</evidence>
<keyword evidence="10 15" id="KW-0949">S-adenosyl-L-methionine</keyword>
<dbReference type="GO" id="GO:0005829">
    <property type="term" value="C:cytosol"/>
    <property type="evidence" value="ECO:0007669"/>
    <property type="project" value="TreeGrafter"/>
</dbReference>
<keyword evidence="7 15" id="KW-0963">Cytoplasm</keyword>
<evidence type="ECO:0000256" key="1">
    <source>
        <dbReference type="ARBA" id="ARBA00002634"/>
    </source>
</evidence>
<dbReference type="NCBIfam" id="TIGR00088">
    <property type="entry name" value="trmD"/>
    <property type="match status" value="1"/>
</dbReference>
<dbReference type="InterPro" id="IPR002649">
    <property type="entry name" value="tRNA_m1G_MeTrfase_TrmD"/>
</dbReference>
<dbReference type="Gene3D" id="3.40.1280.10">
    <property type="match status" value="2"/>
</dbReference>
<dbReference type="PANTHER" id="PTHR46417:SF1">
    <property type="entry name" value="TRNA (GUANINE-N(1)-)-METHYLTRANSFERASE"/>
    <property type="match status" value="1"/>
</dbReference>
<evidence type="ECO:0000256" key="15">
    <source>
        <dbReference type="HAMAP-Rule" id="MF_00605"/>
    </source>
</evidence>
<evidence type="ECO:0000256" key="7">
    <source>
        <dbReference type="ARBA" id="ARBA00022490"/>
    </source>
</evidence>
<evidence type="ECO:0000256" key="8">
    <source>
        <dbReference type="ARBA" id="ARBA00022603"/>
    </source>
</evidence>
<evidence type="ECO:0000256" key="17">
    <source>
        <dbReference type="RuleBase" id="RU003464"/>
    </source>
</evidence>
<dbReference type="InterPro" id="IPR016009">
    <property type="entry name" value="tRNA_MeTrfase_TRMD/TRM10"/>
</dbReference>
<name>A0A2H0NF47_9BACT</name>
<evidence type="ECO:0000256" key="11">
    <source>
        <dbReference type="ARBA" id="ARBA00022694"/>
    </source>
</evidence>
<dbReference type="EMBL" id="PCWR01000016">
    <property type="protein sequence ID" value="PIR07518.1"/>
    <property type="molecule type" value="Genomic_DNA"/>
</dbReference>
<dbReference type="InterPro" id="IPR023148">
    <property type="entry name" value="tRNA_m1G_MeTrfase_C_sf"/>
</dbReference>
<gene>
    <name evidence="15 19" type="primary">trmD</name>
    <name evidence="19" type="ORF">COV54_00705</name>
</gene>
<evidence type="ECO:0000256" key="3">
    <source>
        <dbReference type="ARBA" id="ARBA00007630"/>
    </source>
</evidence>